<keyword evidence="2" id="KW-0378">Hydrolase</keyword>
<dbReference type="InterPro" id="IPR050471">
    <property type="entry name" value="AB_hydrolase"/>
</dbReference>
<sequence length="255" mass="28947">MVKLMQLSNGLSLSYAEYGDTSGFPILIQHGMIASISDGQLFDSLSEKDFRVICIARPGYGKTSVYSMISIKEWGVIVKGFLDAMDIKKFDVLGISSGSSYAYSIINAIPDQIRKAYIYSGIPALYDNEIQRLWPFEITPQYSIDEFKNIARNVFFSNNVDEKDLGIDEKDSMINNCFGIAQDLKLRCNNWGFRLEDMKSAICIQHCLEDENVPFITAEMTAKKLENSIFVVKEGNDHFSKKGLDDFINRYIDIR</sequence>
<dbReference type="AlphaFoldDB" id="A0A150IXW9"/>
<evidence type="ECO:0000259" key="1">
    <source>
        <dbReference type="Pfam" id="PF00561"/>
    </source>
</evidence>
<comment type="caution">
    <text evidence="2">The sequence shown here is derived from an EMBL/GenBank/DDBJ whole genome shotgun (WGS) entry which is preliminary data.</text>
</comment>
<dbReference type="PANTHER" id="PTHR43433">
    <property type="entry name" value="HYDROLASE, ALPHA/BETA FOLD FAMILY PROTEIN"/>
    <property type="match status" value="1"/>
</dbReference>
<reference evidence="2 3" key="1">
    <citation type="journal article" date="2016" name="ISME J.">
        <title>Chasing the elusive Euryarchaeota class WSA2: genomes reveal a uniquely fastidious methyl-reducing methanogen.</title>
        <authorList>
            <person name="Nobu M.K."/>
            <person name="Narihiro T."/>
            <person name="Kuroda K."/>
            <person name="Mei R."/>
            <person name="Liu W.T."/>
        </authorList>
    </citation>
    <scope>NUCLEOTIDE SEQUENCE [LARGE SCALE GENOMIC DNA]</scope>
    <source>
        <strain evidence="2">U1lsi0528_Bin055</strain>
    </source>
</reference>
<dbReference type="PANTHER" id="PTHR43433:SF5">
    <property type="entry name" value="AB HYDROLASE-1 DOMAIN-CONTAINING PROTEIN"/>
    <property type="match status" value="1"/>
</dbReference>
<dbReference type="Proteomes" id="UP000075398">
    <property type="component" value="Unassembled WGS sequence"/>
</dbReference>
<dbReference type="Gene3D" id="3.40.50.1820">
    <property type="entry name" value="alpha/beta hydrolase"/>
    <property type="match status" value="1"/>
</dbReference>
<dbReference type="EC" id="3.7.1.14" evidence="2"/>
<evidence type="ECO:0000313" key="3">
    <source>
        <dbReference type="Proteomes" id="UP000075398"/>
    </source>
</evidence>
<dbReference type="Pfam" id="PF00561">
    <property type="entry name" value="Abhydrolase_1"/>
    <property type="match status" value="1"/>
</dbReference>
<name>A0A150IXW9_9EURY</name>
<feature type="domain" description="AB hydrolase-1" evidence="1">
    <location>
        <begin position="25"/>
        <end position="205"/>
    </location>
</feature>
<dbReference type="GO" id="GO:0016787">
    <property type="term" value="F:hydrolase activity"/>
    <property type="evidence" value="ECO:0007669"/>
    <property type="project" value="UniProtKB-KW"/>
</dbReference>
<protein>
    <submittedName>
        <fullName evidence="2">2-hydroxy-6-oxononadienedioate/2-hydroxy-6-oxononatrienedioate hydrolase</fullName>
        <ecNumber evidence="2">3.7.1.14</ecNumber>
    </submittedName>
</protein>
<organism evidence="2 3">
    <name type="scientific">Candidatus Methanofastidiosum methylothiophilum</name>
    <dbReference type="NCBI Taxonomy" id="1705564"/>
    <lineage>
        <taxon>Archaea</taxon>
        <taxon>Methanobacteriati</taxon>
        <taxon>Methanobacteriota</taxon>
        <taxon>Stenosarchaea group</taxon>
        <taxon>Candidatus Methanofastidiosia</taxon>
        <taxon>Candidatus Methanofastidiosales</taxon>
        <taxon>Candidatus Methanofastidiosaceae</taxon>
        <taxon>Candidatus Methanofastidiosum</taxon>
    </lineage>
</organism>
<dbReference type="InterPro" id="IPR000073">
    <property type="entry name" value="AB_hydrolase_1"/>
</dbReference>
<proteinExistence type="predicted"/>
<gene>
    <name evidence="2" type="primary">mhpC</name>
    <name evidence="2" type="ORF">AMQ22_01562</name>
</gene>
<dbReference type="InterPro" id="IPR029058">
    <property type="entry name" value="AB_hydrolase_fold"/>
</dbReference>
<dbReference type="SUPFAM" id="SSF53474">
    <property type="entry name" value="alpha/beta-Hydrolases"/>
    <property type="match status" value="1"/>
</dbReference>
<accession>A0A150IXW9</accession>
<evidence type="ECO:0000313" key="2">
    <source>
        <dbReference type="EMBL" id="KYC49847.1"/>
    </source>
</evidence>
<dbReference type="EMBL" id="LNGC01000085">
    <property type="protein sequence ID" value="KYC49847.1"/>
    <property type="molecule type" value="Genomic_DNA"/>
</dbReference>